<dbReference type="InterPro" id="IPR027417">
    <property type="entry name" value="P-loop_NTPase"/>
</dbReference>
<reference evidence="8" key="1">
    <citation type="submission" date="2011-04" db="EMBL/GenBank/DDBJ databases">
        <title>The complete genome of Spirochaeta coccoides DSM 17374.</title>
        <authorList>
            <person name="Lucas S."/>
            <person name="Copeland A."/>
            <person name="Lapidus A."/>
            <person name="Bruce D."/>
            <person name="Goodwin L."/>
            <person name="Pitluck S."/>
            <person name="Peters L."/>
            <person name="Kyrpides N."/>
            <person name="Mavromatis K."/>
            <person name="Pagani I."/>
            <person name="Ivanova N."/>
            <person name="Ovchinnikova G."/>
            <person name="Lu M."/>
            <person name="Detter J.C."/>
            <person name="Tapia R."/>
            <person name="Han C."/>
            <person name="Land M."/>
            <person name="Hauser L."/>
            <person name="Markowitz V."/>
            <person name="Cheng J.-F."/>
            <person name="Hugenholtz P."/>
            <person name="Woyke T."/>
            <person name="Wu D."/>
            <person name="Spring S."/>
            <person name="Schroeder M."/>
            <person name="Brambilla E."/>
            <person name="Klenk H.-P."/>
            <person name="Eisen J.A."/>
        </authorList>
    </citation>
    <scope>NUCLEOTIDE SEQUENCE [LARGE SCALE GENOMIC DNA]</scope>
    <source>
        <strain evidence="8">ATCC BAA-1237 / DSM 17374 / SPN1</strain>
    </source>
</reference>
<dbReference type="eggNOG" id="COG0237">
    <property type="taxonomic scope" value="Bacteria"/>
</dbReference>
<keyword evidence="2 5" id="KW-0547">Nucleotide-binding</keyword>
<dbReference type="CDD" id="cd02022">
    <property type="entry name" value="DPCK"/>
    <property type="match status" value="1"/>
</dbReference>
<dbReference type="Proteomes" id="UP000007939">
    <property type="component" value="Chromosome"/>
</dbReference>
<keyword evidence="5 7" id="KW-0418">Kinase</keyword>
<evidence type="ECO:0000313" key="7">
    <source>
        <dbReference type="EMBL" id="AEC02549.1"/>
    </source>
</evidence>
<evidence type="ECO:0000256" key="1">
    <source>
        <dbReference type="ARBA" id="ARBA00009018"/>
    </source>
</evidence>
<evidence type="ECO:0000256" key="2">
    <source>
        <dbReference type="ARBA" id="ARBA00022741"/>
    </source>
</evidence>
<name>F4GHG0_PARC1</name>
<comment type="catalytic activity">
    <reaction evidence="5">
        <text>3'-dephospho-CoA + ATP = ADP + CoA + H(+)</text>
        <dbReference type="Rhea" id="RHEA:18245"/>
        <dbReference type="ChEBI" id="CHEBI:15378"/>
        <dbReference type="ChEBI" id="CHEBI:30616"/>
        <dbReference type="ChEBI" id="CHEBI:57287"/>
        <dbReference type="ChEBI" id="CHEBI:57328"/>
        <dbReference type="ChEBI" id="CHEBI:456216"/>
        <dbReference type="EC" id="2.7.1.24"/>
    </reaction>
</comment>
<protein>
    <recommendedName>
        <fullName evidence="5 6">Dephospho-CoA kinase</fullName>
        <ecNumber evidence="5 6">2.7.1.24</ecNumber>
    </recommendedName>
    <alternativeName>
        <fullName evidence="5">Dephosphocoenzyme A kinase</fullName>
    </alternativeName>
</protein>
<dbReference type="GO" id="GO:0005737">
    <property type="term" value="C:cytoplasm"/>
    <property type="evidence" value="ECO:0007669"/>
    <property type="project" value="UniProtKB-SubCell"/>
</dbReference>
<dbReference type="Pfam" id="PF01121">
    <property type="entry name" value="CoaE"/>
    <property type="match status" value="1"/>
</dbReference>
<comment type="similarity">
    <text evidence="1 5">Belongs to the CoaE family.</text>
</comment>
<dbReference type="KEGG" id="scc:Spico_1343"/>
<evidence type="ECO:0000256" key="3">
    <source>
        <dbReference type="ARBA" id="ARBA00022840"/>
    </source>
</evidence>
<proteinExistence type="inferred from homology"/>
<dbReference type="Gene3D" id="3.40.50.300">
    <property type="entry name" value="P-loop containing nucleotide triphosphate hydrolases"/>
    <property type="match status" value="1"/>
</dbReference>
<gene>
    <name evidence="5" type="primary">coaE</name>
    <name evidence="7" type="ordered locus">Spico_1343</name>
</gene>
<dbReference type="PROSITE" id="PS51219">
    <property type="entry name" value="DPCK"/>
    <property type="match status" value="1"/>
</dbReference>
<keyword evidence="8" id="KW-1185">Reference proteome</keyword>
<dbReference type="AlphaFoldDB" id="F4GHG0"/>
<evidence type="ECO:0000313" key="8">
    <source>
        <dbReference type="Proteomes" id="UP000007939"/>
    </source>
</evidence>
<dbReference type="GO" id="GO:0015937">
    <property type="term" value="P:coenzyme A biosynthetic process"/>
    <property type="evidence" value="ECO:0007669"/>
    <property type="project" value="UniProtKB-UniRule"/>
</dbReference>
<dbReference type="InterPro" id="IPR001977">
    <property type="entry name" value="Depp_CoAkinase"/>
</dbReference>
<comment type="pathway">
    <text evidence="5">Cofactor biosynthesis; coenzyme A biosynthesis; CoA from (R)-pantothenate: step 5/5.</text>
</comment>
<dbReference type="OrthoDB" id="359604at2"/>
<dbReference type="RefSeq" id="WP_013739944.1">
    <property type="nucleotide sequence ID" value="NC_015436.1"/>
</dbReference>
<sequence>MIVIGVTGRTCAGKDSVTQALRAKGAVVIDVDALGHEALEANKNAVIQAFGQKILDESGKIDRKTLGRIVFSSPGKLKELEGINHPWMKAACREEIERMRKSGERIVVLNAALLHRMGLDALCSHVVFVRAFFCVRAYRAWKRDGLSLRRFLQRDKAQKDISPRCIHEDAEIHIISNTCGKGRINRQIRALCARIISGTVAH</sequence>
<keyword evidence="3 5" id="KW-0067">ATP-binding</keyword>
<dbReference type="EMBL" id="CP002659">
    <property type="protein sequence ID" value="AEC02549.1"/>
    <property type="molecule type" value="Genomic_DNA"/>
</dbReference>
<dbReference type="EC" id="2.7.1.24" evidence="5 6"/>
<accession>F4GHG0</accession>
<comment type="function">
    <text evidence="5">Catalyzes the phosphorylation of the 3'-hydroxyl group of dephosphocoenzyme A to form coenzyme A.</text>
</comment>
<evidence type="ECO:0000256" key="6">
    <source>
        <dbReference type="NCBIfam" id="TIGR00152"/>
    </source>
</evidence>
<dbReference type="HAMAP" id="MF_00376">
    <property type="entry name" value="Dephospho_CoA_kinase"/>
    <property type="match status" value="1"/>
</dbReference>
<keyword evidence="5" id="KW-0963">Cytoplasm</keyword>
<organism evidence="7 8">
    <name type="scientific">Parasphaerochaeta coccoides (strain ATCC BAA-1237 / DSM 17374 / SPN1)</name>
    <name type="common">Sphaerochaeta coccoides</name>
    <dbReference type="NCBI Taxonomy" id="760011"/>
    <lineage>
        <taxon>Bacteria</taxon>
        <taxon>Pseudomonadati</taxon>
        <taxon>Spirochaetota</taxon>
        <taxon>Spirochaetia</taxon>
        <taxon>Spirochaetales</taxon>
        <taxon>Sphaerochaetaceae</taxon>
        <taxon>Parasphaerochaeta</taxon>
    </lineage>
</organism>
<dbReference type="STRING" id="760011.Spico_1343"/>
<dbReference type="GO" id="GO:0004140">
    <property type="term" value="F:dephospho-CoA kinase activity"/>
    <property type="evidence" value="ECO:0007669"/>
    <property type="project" value="UniProtKB-UniRule"/>
</dbReference>
<dbReference type="GO" id="GO:0005524">
    <property type="term" value="F:ATP binding"/>
    <property type="evidence" value="ECO:0007669"/>
    <property type="project" value="UniProtKB-UniRule"/>
</dbReference>
<feature type="binding site" evidence="5">
    <location>
        <begin position="11"/>
        <end position="16"/>
    </location>
    <ligand>
        <name>ATP</name>
        <dbReference type="ChEBI" id="CHEBI:30616"/>
    </ligand>
</feature>
<dbReference type="PANTHER" id="PTHR10695">
    <property type="entry name" value="DEPHOSPHO-COA KINASE-RELATED"/>
    <property type="match status" value="1"/>
</dbReference>
<evidence type="ECO:0000256" key="5">
    <source>
        <dbReference type="HAMAP-Rule" id="MF_00376"/>
    </source>
</evidence>
<keyword evidence="4 5" id="KW-0173">Coenzyme A biosynthesis</keyword>
<dbReference type="PANTHER" id="PTHR10695:SF46">
    <property type="entry name" value="BIFUNCTIONAL COENZYME A SYNTHASE-RELATED"/>
    <property type="match status" value="1"/>
</dbReference>
<dbReference type="UniPathway" id="UPA00241">
    <property type="reaction ID" value="UER00356"/>
</dbReference>
<evidence type="ECO:0000256" key="4">
    <source>
        <dbReference type="ARBA" id="ARBA00022993"/>
    </source>
</evidence>
<dbReference type="NCBIfam" id="TIGR00152">
    <property type="entry name" value="dephospho-CoA kinase"/>
    <property type="match status" value="1"/>
</dbReference>
<keyword evidence="5" id="KW-0808">Transferase</keyword>
<comment type="subcellular location">
    <subcellularLocation>
        <location evidence="5">Cytoplasm</location>
    </subcellularLocation>
</comment>
<dbReference type="HOGENOM" id="CLU_057180_2_2_12"/>
<reference evidence="7 8" key="2">
    <citation type="journal article" date="2012" name="Stand. Genomic Sci.">
        <title>Complete genome sequence of the termite hindgut bacterium Spirochaeta coccoides type strain (SPN1(T)), reclassification in the genus Sphaerochaeta as Sphaerochaeta coccoides comb. nov. and emendations of the family Spirochaetaceae and the genus Sphaerochaeta.</title>
        <authorList>
            <person name="Abt B."/>
            <person name="Han C."/>
            <person name="Scheuner C."/>
            <person name="Lu M."/>
            <person name="Lapidus A."/>
            <person name="Nolan M."/>
            <person name="Lucas S."/>
            <person name="Hammon N."/>
            <person name="Deshpande S."/>
            <person name="Cheng J.F."/>
            <person name="Tapia R."/>
            <person name="Goodwin L.A."/>
            <person name="Pitluck S."/>
            <person name="Liolios K."/>
            <person name="Pagani I."/>
            <person name="Ivanova N."/>
            <person name="Mavromatis K."/>
            <person name="Mikhailova N."/>
            <person name="Huntemann M."/>
            <person name="Pati A."/>
            <person name="Chen A."/>
            <person name="Palaniappan K."/>
            <person name="Land M."/>
            <person name="Hauser L."/>
            <person name="Brambilla E.M."/>
            <person name="Rohde M."/>
            <person name="Spring S."/>
            <person name="Gronow S."/>
            <person name="Goker M."/>
            <person name="Woyke T."/>
            <person name="Bristow J."/>
            <person name="Eisen J.A."/>
            <person name="Markowitz V."/>
            <person name="Hugenholtz P."/>
            <person name="Kyrpides N.C."/>
            <person name="Klenk H.P."/>
            <person name="Detter J.C."/>
        </authorList>
    </citation>
    <scope>NUCLEOTIDE SEQUENCE [LARGE SCALE GENOMIC DNA]</scope>
    <source>
        <strain evidence="8">ATCC BAA-1237 / DSM 17374 / SPN1</strain>
    </source>
</reference>
<dbReference type="SUPFAM" id="SSF52540">
    <property type="entry name" value="P-loop containing nucleoside triphosphate hydrolases"/>
    <property type="match status" value="1"/>
</dbReference>